<evidence type="ECO:0000313" key="8">
    <source>
        <dbReference type="Ensembl" id="ENSLACP00000006608.1"/>
    </source>
</evidence>
<keyword evidence="5" id="KW-0175">Coiled coil</keyword>
<feature type="region of interest" description="Disordered" evidence="6">
    <location>
        <begin position="865"/>
        <end position="884"/>
    </location>
</feature>
<dbReference type="GO" id="GO:0032034">
    <property type="term" value="F:myosin II head/neck binding"/>
    <property type="evidence" value="ECO:0007669"/>
    <property type="project" value="TreeGrafter"/>
</dbReference>
<dbReference type="EMBL" id="AFYH01106744">
    <property type="status" value="NOT_ANNOTATED_CDS"/>
    <property type="molecule type" value="Genomic_DNA"/>
</dbReference>
<feature type="domain" description="LIM zinc-binding" evidence="7">
    <location>
        <begin position="1405"/>
        <end position="1471"/>
    </location>
</feature>
<evidence type="ECO:0000256" key="5">
    <source>
        <dbReference type="SAM" id="Coils"/>
    </source>
</evidence>
<dbReference type="SMART" id="SM00132">
    <property type="entry name" value="LIM"/>
    <property type="match status" value="1"/>
</dbReference>
<evidence type="ECO:0000313" key="9">
    <source>
        <dbReference type="Proteomes" id="UP000008672"/>
    </source>
</evidence>
<dbReference type="CDD" id="cd08368">
    <property type="entry name" value="LIM"/>
    <property type="match status" value="1"/>
</dbReference>
<dbReference type="PANTHER" id="PTHR15551">
    <property type="entry name" value="LIM DOMAIN ONLY 7"/>
    <property type="match status" value="1"/>
</dbReference>
<dbReference type="FunFam" id="2.10.110.10:FF:000041">
    <property type="entry name" value="LIM and calponin homology domains 1"/>
    <property type="match status" value="1"/>
</dbReference>
<organism evidence="8 9">
    <name type="scientific">Latimeria chalumnae</name>
    <name type="common">Coelacanth</name>
    <dbReference type="NCBI Taxonomy" id="7897"/>
    <lineage>
        <taxon>Eukaryota</taxon>
        <taxon>Metazoa</taxon>
        <taxon>Chordata</taxon>
        <taxon>Craniata</taxon>
        <taxon>Vertebrata</taxon>
        <taxon>Euteleostomi</taxon>
        <taxon>Coelacanthiformes</taxon>
        <taxon>Coelacanthidae</taxon>
        <taxon>Latimeria</taxon>
    </lineage>
</organism>
<feature type="compositionally biased region" description="Polar residues" evidence="6">
    <location>
        <begin position="1128"/>
        <end position="1138"/>
    </location>
</feature>
<sequence>LKKETEEVDSPKRSIRDSGYIDCWDSERSDSLSPPRHGRDDSFDSLDSFGSRSQQTPSPDVILKGSSDGRGSDSESDMPHRKMLDSRKDDMSARRTSYSEPKTAVPFNQYLPNKSNQTCYMPASLRKKKAEREEYRKSWSTATSPLGGERPFSQNPPETIEEEQYEATLQYEEEGAKHKISKIETSEQVVKFKLDSDLPKGDLRDQSPSDRSNKTLTQKWEGKDEEEIRKLQRLEQAGIKVMPASKRYSSVHQKQTSEEPTTLDIILRRENAFLMYYQGNDLESDEEEHRVPDVEKDDLATRKARMSQFTPKVAFNQFLPVTCTKQDREKWEAIKLASQRAVGSPQKNQRDNRSFISFVNSFCRRSHRNDSEKEGEEQQQQVKVPDVLRDDLAKRKAQSSLAIRQELPLFIKGSVTQADLEKWEKLKMSTETSDENSKPRKIGCEVKALPKIEAETAAQNDLASRKARANKKAPGAKQRFVHFGPVTEIDQKRWDKLSIAKAGSEGETEEASSGGAKAYSCGASSVVSQANACSSQHGRREDRLPASHNDSRFELSWLSSFPSLQAKYFCELVQSCSLSQEEHPHRFRDQQGKQNVEDQCLDSKRLIKSPHEFVFQQTHSPVKGPIIATQTECSLKPVKYQQDLEEEEYEDDDHHPDPEKDDMTARWTLSFQKKSGPAFNQFLPTPASQLHSKEASKDHVRSDNKLLRYGPRTSLSDDAESVSMFDMRCEDEALVQPHSKTRYERIQDVNNQLKEEEERWQDDLARWKTRRRSASQDLIKKEEERKMMEKLMCGEDGLTGRRKSIKTYREIVEEKERRERELHEAYKNARSREEADRILHRYVQRFAISEAVLERLEMPKFFERSQSVESDGSSSSPSKDSNPLKYLRQQSLPAQKFTATVETTIVSSSQPQANSPTNRTSPSKTIVSKAVPVLTPKPYSQPKSSQQSFKSFKVDGKLNVNGETSETFNGVEEKERFPAKVDPSLTRSQMFEGVASVDESRVELKLNSSSKKVAFKKKTSLPEGKTATPKVLKPHWTSNLRDFYKITADGKHLMDARNLHSSTVVTRLEFAPSKSPKEASPEHKAPADTGNIQDSSSVELVTHEQAQKSKTPEQEVESLFEFLKKAPETNQGASQISPVSGEPVPPLNLPKRLDHWSWNPEEERKRQERWQKEQERLLQERYQREQEKLKEEWERAQKEVEEEERRYHEEERKIIEETVATFTPHSTLSSPSPTDHPSPLTPEGGGGLKKIDCTKFTDKNFKEKKKKDMGGEKGEKLLKTRPTPPKKNKGAVVLGKKTHVSGNPSQYQNQQDCQIPMLENSSHVKTEFQFTQDMSWNQQSLIKPPQVSQDVRKKTASLDRSWGQQPFVTEGMRRLVINWFHCSPCMGAYITPPCLFPNRSVSGKKLCSTCGHPLGKGAAMIIETLSLYFHIQCFKCGICKGQLGDATTGTDVRIRNGLLNCNDCYIRSRSKSLFGFF</sequence>
<accession>H3AAD7</accession>
<feature type="region of interest" description="Disordered" evidence="6">
    <location>
        <begin position="1"/>
        <end position="225"/>
    </location>
</feature>
<name>H3AAD7_LATCH</name>
<dbReference type="GO" id="GO:0051893">
    <property type="term" value="P:regulation of focal adhesion assembly"/>
    <property type="evidence" value="ECO:0007669"/>
    <property type="project" value="TreeGrafter"/>
</dbReference>
<keyword evidence="2 4" id="KW-0862">Zinc</keyword>
<keyword evidence="1 4" id="KW-0479">Metal-binding</keyword>
<dbReference type="GO" id="GO:0001725">
    <property type="term" value="C:stress fiber"/>
    <property type="evidence" value="ECO:0007669"/>
    <property type="project" value="TreeGrafter"/>
</dbReference>
<dbReference type="PANTHER" id="PTHR15551:SF3">
    <property type="entry name" value="LIM AND CALPONIN HOMOLOGY DOMAINS-CONTAINING PROTEIN 1"/>
    <property type="match status" value="1"/>
</dbReference>
<dbReference type="eggNOG" id="KOG1704">
    <property type="taxonomic scope" value="Eukaryota"/>
</dbReference>
<dbReference type="PROSITE" id="PS00478">
    <property type="entry name" value="LIM_DOMAIN_1"/>
    <property type="match status" value="1"/>
</dbReference>
<dbReference type="InterPro" id="IPR001781">
    <property type="entry name" value="Znf_LIM"/>
</dbReference>
<feature type="compositionally biased region" description="Basic and acidic residues" evidence="6">
    <location>
        <begin position="1249"/>
        <end position="1278"/>
    </location>
</feature>
<feature type="compositionally biased region" description="Polar residues" evidence="6">
    <location>
        <begin position="110"/>
        <end position="119"/>
    </location>
</feature>
<dbReference type="Bgee" id="ENSLACG00000005860">
    <property type="expression patterns" value="Expressed in post-anal tail muscle and 6 other cell types or tissues"/>
</dbReference>
<evidence type="ECO:0000259" key="7">
    <source>
        <dbReference type="PROSITE" id="PS50023"/>
    </source>
</evidence>
<dbReference type="Ensembl" id="ENSLACT00000006662.1">
    <property type="protein sequence ID" value="ENSLACP00000006608.1"/>
    <property type="gene ID" value="ENSLACG00000005860.1"/>
</dbReference>
<dbReference type="GO" id="GO:0046872">
    <property type="term" value="F:metal ion binding"/>
    <property type="evidence" value="ECO:0007669"/>
    <property type="project" value="UniProtKB-KW"/>
</dbReference>
<dbReference type="EMBL" id="AFYH01106745">
    <property type="status" value="NOT_ANNOTATED_CDS"/>
    <property type="molecule type" value="Genomic_DNA"/>
</dbReference>
<dbReference type="EMBL" id="AFYH01106740">
    <property type="status" value="NOT_ANNOTATED_CDS"/>
    <property type="molecule type" value="Genomic_DNA"/>
</dbReference>
<dbReference type="HOGENOM" id="CLU_256883_0_0_1"/>
<evidence type="ECO:0000256" key="4">
    <source>
        <dbReference type="PROSITE-ProRule" id="PRU00125"/>
    </source>
</evidence>
<dbReference type="EMBL" id="AFYH01106747">
    <property type="status" value="NOT_ANNOTATED_CDS"/>
    <property type="molecule type" value="Genomic_DNA"/>
</dbReference>
<dbReference type="EMBL" id="AFYH01106741">
    <property type="status" value="NOT_ANNOTATED_CDS"/>
    <property type="molecule type" value="Genomic_DNA"/>
</dbReference>
<protein>
    <submittedName>
        <fullName evidence="8">LIM and calponin homology domains 1</fullName>
    </submittedName>
</protein>
<feature type="coiled-coil region" evidence="5">
    <location>
        <begin position="743"/>
        <end position="832"/>
    </location>
</feature>
<keyword evidence="3 4" id="KW-0440">LIM domain</keyword>
<dbReference type="Pfam" id="PF00412">
    <property type="entry name" value="LIM"/>
    <property type="match status" value="1"/>
</dbReference>
<dbReference type="InParanoid" id="H3AAD7"/>
<dbReference type="EMBL" id="AFYH01106742">
    <property type="status" value="NOT_ANNOTATED_CDS"/>
    <property type="molecule type" value="Genomic_DNA"/>
</dbReference>
<proteinExistence type="predicted"/>
<feature type="compositionally biased region" description="Low complexity" evidence="6">
    <location>
        <begin position="1221"/>
        <end position="1233"/>
    </location>
</feature>
<feature type="compositionally biased region" description="Basic and acidic residues" evidence="6">
    <location>
        <begin position="1"/>
        <end position="16"/>
    </location>
</feature>
<gene>
    <name evidence="8" type="primary">LIMCH1</name>
</gene>
<dbReference type="STRING" id="7897.ENSLACP00000006608"/>
<dbReference type="PROSITE" id="PS50023">
    <property type="entry name" value="LIM_DOMAIN_2"/>
    <property type="match status" value="1"/>
</dbReference>
<evidence type="ECO:0000256" key="1">
    <source>
        <dbReference type="ARBA" id="ARBA00022723"/>
    </source>
</evidence>
<dbReference type="EMBL" id="AFYH01106739">
    <property type="status" value="NOT_ANNOTATED_CDS"/>
    <property type="molecule type" value="Genomic_DNA"/>
</dbReference>
<dbReference type="OMA" id="RMNQPKP"/>
<feature type="region of interest" description="Disordered" evidence="6">
    <location>
        <begin position="643"/>
        <end position="662"/>
    </location>
</feature>
<feature type="compositionally biased region" description="Basic and acidic residues" evidence="6">
    <location>
        <begin position="70"/>
        <end position="93"/>
    </location>
</feature>
<dbReference type="Proteomes" id="UP000008672">
    <property type="component" value="Unassembled WGS sequence"/>
</dbReference>
<evidence type="ECO:0000256" key="3">
    <source>
        <dbReference type="ARBA" id="ARBA00023038"/>
    </source>
</evidence>
<dbReference type="EMBL" id="AFYH01106743">
    <property type="status" value="NOT_ANNOTATED_CDS"/>
    <property type="molecule type" value="Genomic_DNA"/>
</dbReference>
<dbReference type="Pfam" id="PF15949">
    <property type="entry name" value="DUF4757"/>
    <property type="match status" value="2"/>
</dbReference>
<reference evidence="8" key="3">
    <citation type="submission" date="2025-09" db="UniProtKB">
        <authorList>
            <consortium name="Ensembl"/>
        </authorList>
    </citation>
    <scope>IDENTIFICATION</scope>
</reference>
<dbReference type="EMBL" id="AFYH01106746">
    <property type="status" value="NOT_ANNOTATED_CDS"/>
    <property type="molecule type" value="Genomic_DNA"/>
</dbReference>
<feature type="region of interest" description="Disordered" evidence="6">
    <location>
        <begin position="1070"/>
        <end position="1094"/>
    </location>
</feature>
<feature type="compositionally biased region" description="Basic and acidic residues" evidence="6">
    <location>
        <begin position="174"/>
        <end position="213"/>
    </location>
</feature>
<reference evidence="9" key="1">
    <citation type="submission" date="2011-08" db="EMBL/GenBank/DDBJ databases">
        <title>The draft genome of Latimeria chalumnae.</title>
        <authorList>
            <person name="Di Palma F."/>
            <person name="Alfoldi J."/>
            <person name="Johnson J."/>
            <person name="Berlin A."/>
            <person name="Gnerre S."/>
            <person name="Jaffe D."/>
            <person name="MacCallum I."/>
            <person name="Young S."/>
            <person name="Walker B.J."/>
            <person name="Lander E."/>
            <person name="Lindblad-Toh K."/>
        </authorList>
    </citation>
    <scope>NUCLEOTIDE SEQUENCE [LARGE SCALE GENOMIC DNA]</scope>
    <source>
        <strain evidence="9">Wild caught</strain>
    </source>
</reference>
<dbReference type="InterPro" id="IPR031865">
    <property type="entry name" value="DUF4757"/>
</dbReference>
<dbReference type="GeneTree" id="ENSGT00950000183159"/>
<feature type="compositionally biased region" description="Basic and acidic residues" evidence="6">
    <location>
        <begin position="652"/>
        <end position="662"/>
    </location>
</feature>
<dbReference type="Gene3D" id="2.10.110.10">
    <property type="entry name" value="Cysteine Rich Protein"/>
    <property type="match status" value="1"/>
</dbReference>
<dbReference type="FunCoup" id="H3AAD7">
    <property type="interactions" value="325"/>
</dbReference>
<feature type="region of interest" description="Disordered" evidence="6">
    <location>
        <begin position="1218"/>
        <end position="1291"/>
    </location>
</feature>
<evidence type="ECO:0000256" key="2">
    <source>
        <dbReference type="ARBA" id="ARBA00022833"/>
    </source>
</evidence>
<dbReference type="EMBL" id="AFYH01106738">
    <property type="status" value="NOT_ANNOTATED_CDS"/>
    <property type="molecule type" value="Genomic_DNA"/>
</dbReference>
<feature type="region of interest" description="Disordered" evidence="6">
    <location>
        <begin position="1128"/>
        <end position="1152"/>
    </location>
</feature>
<feature type="compositionally biased region" description="Basic and acidic residues" evidence="6">
    <location>
        <begin position="1075"/>
        <end position="1086"/>
    </location>
</feature>
<feature type="compositionally biased region" description="Low complexity" evidence="6">
    <location>
        <begin position="865"/>
        <end position="881"/>
    </location>
</feature>
<dbReference type="GO" id="GO:0051496">
    <property type="term" value="P:positive regulation of stress fiber assembly"/>
    <property type="evidence" value="ECO:0007669"/>
    <property type="project" value="TreeGrafter"/>
</dbReference>
<reference evidence="8" key="2">
    <citation type="submission" date="2025-08" db="UniProtKB">
        <authorList>
            <consortium name="Ensembl"/>
        </authorList>
    </citation>
    <scope>IDENTIFICATION</scope>
</reference>
<evidence type="ECO:0000256" key="6">
    <source>
        <dbReference type="SAM" id="MobiDB-lite"/>
    </source>
</evidence>
<keyword evidence="9" id="KW-1185">Reference proteome</keyword>